<dbReference type="InterPro" id="IPR012334">
    <property type="entry name" value="Pectin_lyas_fold"/>
</dbReference>
<dbReference type="Gene3D" id="2.160.20.10">
    <property type="entry name" value="Single-stranded right-handed beta-helix, Pectin lyase-like"/>
    <property type="match status" value="1"/>
</dbReference>
<dbReference type="InterPro" id="IPR006626">
    <property type="entry name" value="PbH1"/>
</dbReference>
<dbReference type="AlphaFoldDB" id="A0A0F9MUS1"/>
<dbReference type="EMBL" id="LAZR01009378">
    <property type="protein sequence ID" value="KKM72967.1"/>
    <property type="molecule type" value="Genomic_DNA"/>
</dbReference>
<dbReference type="SMART" id="SM00710">
    <property type="entry name" value="PbH1"/>
    <property type="match status" value="6"/>
</dbReference>
<reference evidence="1" key="1">
    <citation type="journal article" date="2015" name="Nature">
        <title>Complex archaea that bridge the gap between prokaryotes and eukaryotes.</title>
        <authorList>
            <person name="Spang A."/>
            <person name="Saw J.H."/>
            <person name="Jorgensen S.L."/>
            <person name="Zaremba-Niedzwiedzka K."/>
            <person name="Martijn J."/>
            <person name="Lind A.E."/>
            <person name="van Eijk R."/>
            <person name="Schleper C."/>
            <person name="Guy L."/>
            <person name="Ettema T.J."/>
        </authorList>
    </citation>
    <scope>NUCLEOTIDE SEQUENCE</scope>
</reference>
<comment type="caution">
    <text evidence="1">The sequence shown here is derived from an EMBL/GenBank/DDBJ whole genome shotgun (WGS) entry which is preliminary data.</text>
</comment>
<accession>A0A0F9MUS1</accession>
<organism evidence="1">
    <name type="scientific">marine sediment metagenome</name>
    <dbReference type="NCBI Taxonomy" id="412755"/>
    <lineage>
        <taxon>unclassified sequences</taxon>
        <taxon>metagenomes</taxon>
        <taxon>ecological metagenomes</taxon>
    </lineage>
</organism>
<name>A0A0F9MUS1_9ZZZZ</name>
<gene>
    <name evidence="1" type="ORF">LCGC14_1415230</name>
</gene>
<protein>
    <submittedName>
        <fullName evidence="1">Uncharacterized protein</fullName>
    </submittedName>
</protein>
<evidence type="ECO:0000313" key="1">
    <source>
        <dbReference type="EMBL" id="KKM72967.1"/>
    </source>
</evidence>
<dbReference type="InterPro" id="IPR011050">
    <property type="entry name" value="Pectin_lyase_fold/virulence"/>
</dbReference>
<sequence length="861" mass="90499">MRKFIIGLILLLVAVVSADITVTDIREQTVRPERDLAILLRKKFAQHNTDLANSGFNIGTGKVFYVDSNVTTAGTGNSVRGAVVTLDEAINLCSDNRGDIIYVLQGHAETIAAADGWDADVIGITIVHLGNGSDMGTYTYSATGSTVAIGAANITIIGGRFLAGISIVTVGIDIENGSDDCSIIGAEFPEPTSAAFEFVRAIINTTSDRLTISGCTAYSADQDGATNFLDLDGGVINGLTFTHNTIIGDYDEGIVHSDDVDLEQELHWNRLTNIDAGEHCIEYTVNATGHCTYNTVETDVIGTSMDLGVMSGHHNTWSSPTADQEGVTIFRPVTGINQLNATTITAINSGLTGVGFRSICEVNVGGASNFTAVGLSGFGVDYFNTGWSVTCILNADSTGASPEGQTRDIEAYVTATGVFTVDDDFLAVVTTNDHVYIRRNEELNFHDGTLTGTSGKIWYCDDGGSNGDGTTWQTAKITLKAAEALMSAGDICYIGLNHNENIVNADAVTLNVAGTVFIGLGDGTARPLFDMDDDGTMLTIDAAVTLKNVQIRPGITACNIGIFFEDDSDGSVLEDCAFIDGENAGTDEFVDAIVVDTVATDITIRNNTFFNTGAPGTYVNLDEATIANATVSGNTMFGACTEAPIWGAAAIPTNLNIHNNTINNTSSGNLCIEFTGDATGSCTNNFLSGDTYGAILDPGLMRVSGNTQTVAVNQAAIDVPLKVGETYGISVAKLDGDLDIFDVAGGPILITSFTGLITETVAGAAEVTTITFDGVDDFEFSTGVDVTGWVRGSRIVFSIANPAVLTQLALTTSGSGQTMVPWFCPVGMIEQTDDADNVQNGGWTWYMTFIPLVEGVTVVAQ</sequence>
<dbReference type="SUPFAM" id="SSF51126">
    <property type="entry name" value="Pectin lyase-like"/>
    <property type="match status" value="1"/>
</dbReference>
<proteinExistence type="predicted"/>